<reference evidence="1" key="1">
    <citation type="submission" date="2018-06" db="EMBL/GenBank/DDBJ databases">
        <authorList>
            <person name="Zhirakovskaya E."/>
        </authorList>
    </citation>
    <scope>NUCLEOTIDE SEQUENCE</scope>
</reference>
<name>A0A3B0YKX1_9ZZZZ</name>
<proteinExistence type="predicted"/>
<accession>A0A3B0YKX1</accession>
<evidence type="ECO:0000313" key="1">
    <source>
        <dbReference type="EMBL" id="VAW69006.1"/>
    </source>
</evidence>
<gene>
    <name evidence="1" type="ORF">MNBD_GAMMA10-2374</name>
</gene>
<organism evidence="1">
    <name type="scientific">hydrothermal vent metagenome</name>
    <dbReference type="NCBI Taxonomy" id="652676"/>
    <lineage>
        <taxon>unclassified sequences</taxon>
        <taxon>metagenomes</taxon>
        <taxon>ecological metagenomes</taxon>
    </lineage>
</organism>
<dbReference type="EMBL" id="UOFJ01000385">
    <property type="protein sequence ID" value="VAW69006.1"/>
    <property type="molecule type" value="Genomic_DNA"/>
</dbReference>
<protein>
    <submittedName>
        <fullName evidence="1">Uncharacterized protein</fullName>
    </submittedName>
</protein>
<dbReference type="AlphaFoldDB" id="A0A3B0YKX1"/>
<sequence>MIFRLWLIFFLLVCSNHATACMVPASGYKWTGQDLSRHSQQIVLAVVKRLNPDHKLSATYRIQIKEVIREIVEINHQELTFSYFVDEHSEKTFNNHSDKVFWNKNVGRTECSGDCYCGVHHVFKEGVTYLLFLDVMGALKSAEIIENVNQDKWLEYVEKEKYSKKPVN</sequence>